<protein>
    <submittedName>
        <fullName evidence="1">Spo0E family sporulation regulatory protein-aspartic acid phosphatase</fullName>
    </submittedName>
</protein>
<name>A0ABW2V8Z9_9BACL</name>
<dbReference type="SUPFAM" id="SSF140500">
    <property type="entry name" value="BAS1536-like"/>
    <property type="match status" value="1"/>
</dbReference>
<dbReference type="InterPro" id="IPR037208">
    <property type="entry name" value="Spo0E-like_sf"/>
</dbReference>
<evidence type="ECO:0000313" key="2">
    <source>
        <dbReference type="Proteomes" id="UP001596528"/>
    </source>
</evidence>
<comment type="caution">
    <text evidence="1">The sequence shown here is derived from an EMBL/GenBank/DDBJ whole genome shotgun (WGS) entry which is preliminary data.</text>
</comment>
<evidence type="ECO:0000313" key="1">
    <source>
        <dbReference type="EMBL" id="MFC7751250.1"/>
    </source>
</evidence>
<proteinExistence type="predicted"/>
<dbReference type="InterPro" id="IPR036638">
    <property type="entry name" value="HLH_DNA-bd_sf"/>
</dbReference>
<dbReference type="Proteomes" id="UP001596528">
    <property type="component" value="Unassembled WGS sequence"/>
</dbReference>
<dbReference type="InterPro" id="IPR018540">
    <property type="entry name" value="Spo0E-like"/>
</dbReference>
<accession>A0ABW2V8Z9</accession>
<sequence length="57" mass="6552">MGEDERLEKQRDALQDRLSRLVWETGTLVHPSVVAVSQELDHVIVDLQRRLCGIGKR</sequence>
<dbReference type="Pfam" id="PF09388">
    <property type="entry name" value="SpoOE-like"/>
    <property type="match status" value="1"/>
</dbReference>
<dbReference type="EMBL" id="JBHTGQ010000041">
    <property type="protein sequence ID" value="MFC7751250.1"/>
    <property type="molecule type" value="Genomic_DNA"/>
</dbReference>
<organism evidence="1 2">
    <name type="scientific">Paenibacillus thermoaerophilus</name>
    <dbReference type="NCBI Taxonomy" id="1215385"/>
    <lineage>
        <taxon>Bacteria</taxon>
        <taxon>Bacillati</taxon>
        <taxon>Bacillota</taxon>
        <taxon>Bacilli</taxon>
        <taxon>Bacillales</taxon>
        <taxon>Paenibacillaceae</taxon>
        <taxon>Paenibacillus</taxon>
    </lineage>
</organism>
<dbReference type="Gene3D" id="4.10.280.10">
    <property type="entry name" value="Helix-loop-helix DNA-binding domain"/>
    <property type="match status" value="1"/>
</dbReference>
<keyword evidence="2" id="KW-1185">Reference proteome</keyword>
<dbReference type="RefSeq" id="WP_138788628.1">
    <property type="nucleotide sequence ID" value="NZ_JBHTGQ010000041.1"/>
</dbReference>
<reference evidence="2" key="1">
    <citation type="journal article" date="2019" name="Int. J. Syst. Evol. Microbiol.">
        <title>The Global Catalogue of Microorganisms (GCM) 10K type strain sequencing project: providing services to taxonomists for standard genome sequencing and annotation.</title>
        <authorList>
            <consortium name="The Broad Institute Genomics Platform"/>
            <consortium name="The Broad Institute Genome Sequencing Center for Infectious Disease"/>
            <person name="Wu L."/>
            <person name="Ma J."/>
        </authorList>
    </citation>
    <scope>NUCLEOTIDE SEQUENCE [LARGE SCALE GENOMIC DNA]</scope>
    <source>
        <strain evidence="2">JCM 18657</strain>
    </source>
</reference>
<gene>
    <name evidence="1" type="ORF">ACFQWB_15120</name>
</gene>